<dbReference type="PROSITE" id="PS50009">
    <property type="entry name" value="RASGEF_CAT"/>
    <property type="match status" value="1"/>
</dbReference>
<evidence type="ECO:0000313" key="4">
    <source>
        <dbReference type="EMBL" id="CAF4268695.1"/>
    </source>
</evidence>
<dbReference type="PANTHER" id="PTHR23113">
    <property type="entry name" value="GUANINE NUCLEOTIDE EXCHANGE FACTOR"/>
    <property type="match status" value="1"/>
</dbReference>
<evidence type="ECO:0000256" key="1">
    <source>
        <dbReference type="ARBA" id="ARBA00022658"/>
    </source>
</evidence>
<keyword evidence="1 2" id="KW-0344">Guanine-nucleotide releasing factor</keyword>
<dbReference type="PROSITE" id="PS00720">
    <property type="entry name" value="RASGEF"/>
    <property type="match status" value="1"/>
</dbReference>
<dbReference type="InterPro" id="IPR008937">
    <property type="entry name" value="Ras-like_GEF"/>
</dbReference>
<dbReference type="Proteomes" id="UP000663881">
    <property type="component" value="Unassembled WGS sequence"/>
</dbReference>
<name>A0A820FRJ6_9BILA</name>
<dbReference type="GO" id="GO:0005085">
    <property type="term" value="F:guanyl-nucleotide exchange factor activity"/>
    <property type="evidence" value="ECO:0007669"/>
    <property type="project" value="UniProtKB-KW"/>
</dbReference>
<dbReference type="SMART" id="SM00147">
    <property type="entry name" value="RasGEF"/>
    <property type="match status" value="1"/>
</dbReference>
<dbReference type="InterPro" id="IPR001895">
    <property type="entry name" value="RASGEF_cat_dom"/>
</dbReference>
<dbReference type="GO" id="GO:0007265">
    <property type="term" value="P:Ras protein signal transduction"/>
    <property type="evidence" value="ECO:0007669"/>
    <property type="project" value="TreeGrafter"/>
</dbReference>
<gene>
    <name evidence="4" type="ORF">OKA104_LOCUS44542</name>
</gene>
<dbReference type="PANTHER" id="PTHR23113:SF99">
    <property type="entry name" value="RASGEF DOMAIN-CONTAINING PROTEIN"/>
    <property type="match status" value="1"/>
</dbReference>
<dbReference type="Pfam" id="PF00617">
    <property type="entry name" value="RasGEF"/>
    <property type="match status" value="1"/>
</dbReference>
<accession>A0A820FRJ6</accession>
<proteinExistence type="predicted"/>
<reference evidence="4" key="1">
    <citation type="submission" date="2021-02" db="EMBL/GenBank/DDBJ databases">
        <authorList>
            <person name="Nowell W R."/>
        </authorList>
    </citation>
    <scope>NUCLEOTIDE SEQUENCE</scope>
</reference>
<evidence type="ECO:0000259" key="3">
    <source>
        <dbReference type="PROSITE" id="PS50009"/>
    </source>
</evidence>
<evidence type="ECO:0000256" key="2">
    <source>
        <dbReference type="PROSITE-ProRule" id="PRU00168"/>
    </source>
</evidence>
<dbReference type="InterPro" id="IPR019804">
    <property type="entry name" value="Ras_G-nucl-exch_fac_CS"/>
</dbReference>
<dbReference type="EMBL" id="CAJOAY010013685">
    <property type="protein sequence ID" value="CAF4268695.1"/>
    <property type="molecule type" value="Genomic_DNA"/>
</dbReference>
<dbReference type="AlphaFoldDB" id="A0A820FRJ6"/>
<evidence type="ECO:0000313" key="5">
    <source>
        <dbReference type="Proteomes" id="UP000663881"/>
    </source>
</evidence>
<dbReference type="SUPFAM" id="SSF48366">
    <property type="entry name" value="Ras GEF"/>
    <property type="match status" value="1"/>
</dbReference>
<dbReference type="Gene3D" id="1.10.840.10">
    <property type="entry name" value="Ras guanine-nucleotide exchange factors catalytic domain"/>
    <property type="match status" value="1"/>
</dbReference>
<feature type="domain" description="Ras-GEF" evidence="3">
    <location>
        <begin position="52"/>
        <end position="284"/>
    </location>
</feature>
<dbReference type="InterPro" id="IPR036964">
    <property type="entry name" value="RASGEF_cat_dom_sf"/>
</dbReference>
<comment type="caution">
    <text evidence="4">The sequence shown here is derived from an EMBL/GenBank/DDBJ whole genome shotgun (WGS) entry which is preliminary data.</text>
</comment>
<dbReference type="CDD" id="cd00155">
    <property type="entry name" value="RasGEF"/>
    <property type="match status" value="1"/>
</dbReference>
<dbReference type="InterPro" id="IPR023578">
    <property type="entry name" value="Ras_GEF_dom_sf"/>
</dbReference>
<organism evidence="4 5">
    <name type="scientific">Adineta steineri</name>
    <dbReference type="NCBI Taxonomy" id="433720"/>
    <lineage>
        <taxon>Eukaryota</taxon>
        <taxon>Metazoa</taxon>
        <taxon>Spiralia</taxon>
        <taxon>Gnathifera</taxon>
        <taxon>Rotifera</taxon>
        <taxon>Eurotatoria</taxon>
        <taxon>Bdelloidea</taxon>
        <taxon>Adinetida</taxon>
        <taxon>Adinetidae</taxon>
        <taxon>Adineta</taxon>
    </lineage>
</organism>
<dbReference type="GO" id="GO:0005886">
    <property type="term" value="C:plasma membrane"/>
    <property type="evidence" value="ECO:0007669"/>
    <property type="project" value="TreeGrafter"/>
</dbReference>
<protein>
    <recommendedName>
        <fullName evidence="3">Ras-GEF domain-containing protein</fullName>
    </recommendedName>
</protein>
<sequence length="295" mass="33563">MLVNGHLIATEHKAAVTIIKQLETNEVEEKNTELQLILHPPPASDVTLDQIAVSDVAEQMTLIDHKLFCALYSEELILQGWMKPGRDDLAPNVAGISRRFNEMCRLVITEILSQTTINGRVQCIEKWGTIADICRYLRNFNGVLQIMAAFVNSSVYRLKQTWDRISKQNKQVINKLQSLVHSDGKFKNLRDTLTKVDPPCVPYLGLYLSDLTFIEESSQDVSETDLINFSKMRMKTHIISEVRRFQSATFKIKHNPRICAYLLNTSRLLSEDQCYVLSLKLEPRATRAGVTNPSV</sequence>